<evidence type="ECO:0000313" key="4">
    <source>
        <dbReference type="Proteomes" id="UP000296352"/>
    </source>
</evidence>
<keyword evidence="4" id="KW-1185">Reference proteome</keyword>
<keyword evidence="1" id="KW-1133">Transmembrane helix</keyword>
<proteinExistence type="predicted"/>
<reference evidence="3 4" key="1">
    <citation type="submission" date="2019-04" db="EMBL/GenBank/DDBJ databases">
        <title>Corynebacterium endometrii sp. nov., isolated from the uterus of a cow with endometritis.</title>
        <authorList>
            <person name="Ballas P."/>
            <person name="Ruckert C."/>
            <person name="Wagener K."/>
            <person name="Drillich M."/>
            <person name="Kaempfer P."/>
            <person name="Busse H.-J."/>
            <person name="Ehling-Schulz M."/>
        </authorList>
    </citation>
    <scope>NUCLEOTIDE SEQUENCE [LARGE SCALE GENOMIC DNA]</scope>
    <source>
        <strain evidence="3 4">LMM-1653</strain>
    </source>
</reference>
<keyword evidence="1" id="KW-0472">Membrane</keyword>
<dbReference type="CDD" id="cd02966">
    <property type="entry name" value="TlpA_like_family"/>
    <property type="match status" value="1"/>
</dbReference>
<dbReference type="SUPFAM" id="SSF52833">
    <property type="entry name" value="Thioredoxin-like"/>
    <property type="match status" value="1"/>
</dbReference>
<evidence type="ECO:0000259" key="2">
    <source>
        <dbReference type="PROSITE" id="PS51352"/>
    </source>
</evidence>
<evidence type="ECO:0000256" key="1">
    <source>
        <dbReference type="SAM" id="Phobius"/>
    </source>
</evidence>
<feature type="domain" description="Thioredoxin" evidence="2">
    <location>
        <begin position="32"/>
        <end position="191"/>
    </location>
</feature>
<dbReference type="KEGG" id="cee:CENDO_01135"/>
<protein>
    <submittedName>
        <fullName evidence="3">Thiol-disulfide oxidoreductase ResA</fullName>
    </submittedName>
</protein>
<dbReference type="Gene3D" id="3.40.30.10">
    <property type="entry name" value="Glutaredoxin"/>
    <property type="match status" value="1"/>
</dbReference>
<accession>A0A4P7QE02</accession>
<sequence length="191" mass="19696" precursor="true">MGAMKKQIIISAVVAAVLTVVLVGMALSLLRNGPGDAGEDAAAPREDSVAQVAQRPDCPAGPVAGVDLPCLGGGTGGEFSEVSVVNLWAHWCIPCRAELPIMAQAAEAHPEWTVVGVHADKNSPAGADLLNELDSPLPSFEDTSNLFAGTLGLPRVIPITVIVQDGEMVGQYAKEFTSVEEIEAAVAESVS</sequence>
<name>A0A4P7QE02_9CORY</name>
<keyword evidence="1" id="KW-0812">Transmembrane</keyword>
<feature type="transmembrane region" description="Helical" evidence="1">
    <location>
        <begin position="7"/>
        <end position="30"/>
    </location>
</feature>
<dbReference type="InterPro" id="IPR013766">
    <property type="entry name" value="Thioredoxin_domain"/>
</dbReference>
<evidence type="ECO:0000313" key="3">
    <source>
        <dbReference type="EMBL" id="QCB27530.1"/>
    </source>
</evidence>
<dbReference type="PROSITE" id="PS51352">
    <property type="entry name" value="THIOREDOXIN_2"/>
    <property type="match status" value="1"/>
</dbReference>
<organism evidence="3 4">
    <name type="scientific">Corynebacterium endometrii</name>
    <dbReference type="NCBI Taxonomy" id="2488819"/>
    <lineage>
        <taxon>Bacteria</taxon>
        <taxon>Bacillati</taxon>
        <taxon>Actinomycetota</taxon>
        <taxon>Actinomycetes</taxon>
        <taxon>Mycobacteriales</taxon>
        <taxon>Corynebacteriaceae</taxon>
        <taxon>Corynebacterium</taxon>
    </lineage>
</organism>
<gene>
    <name evidence="3" type="primary">resA1</name>
    <name evidence="3" type="ORF">CENDO_01135</name>
</gene>
<dbReference type="AlphaFoldDB" id="A0A4P7QE02"/>
<dbReference type="InterPro" id="IPR036249">
    <property type="entry name" value="Thioredoxin-like_sf"/>
</dbReference>
<dbReference type="EMBL" id="CP039247">
    <property type="protein sequence ID" value="QCB27530.1"/>
    <property type="molecule type" value="Genomic_DNA"/>
</dbReference>
<dbReference type="Proteomes" id="UP000296352">
    <property type="component" value="Chromosome"/>
</dbReference>